<feature type="disulfide bond" evidence="20">
    <location>
        <begin position="3282"/>
        <end position="3297"/>
    </location>
</feature>
<evidence type="ECO:0000256" key="19">
    <source>
        <dbReference type="PROSITE-ProRule" id="PRU00076"/>
    </source>
</evidence>
<feature type="disulfide bond" evidence="20">
    <location>
        <begin position="2422"/>
        <end position="2440"/>
    </location>
</feature>
<feature type="repeat" description="LDL-receptor class B" evidence="21">
    <location>
        <begin position="559"/>
        <end position="609"/>
    </location>
</feature>
<accession>A0A4W5L5X6</accession>
<keyword evidence="6" id="KW-0254">Endocytosis</keyword>
<dbReference type="InterPro" id="IPR000033">
    <property type="entry name" value="LDLR_classB_rpt"/>
</dbReference>
<feature type="disulfide bond" evidence="20">
    <location>
        <begin position="2813"/>
        <end position="2828"/>
    </location>
</feature>
<dbReference type="InterPro" id="IPR011042">
    <property type="entry name" value="6-blade_b-propeller_TolB-like"/>
</dbReference>
<dbReference type="CDD" id="cd00112">
    <property type="entry name" value="LDLa"/>
    <property type="match status" value="29"/>
</dbReference>
<keyword evidence="10" id="KW-0677">Repeat</keyword>
<evidence type="ECO:0000256" key="8">
    <source>
        <dbReference type="ARBA" id="ARBA00022723"/>
    </source>
</evidence>
<feature type="disulfide bond" evidence="20">
    <location>
        <begin position="1019"/>
        <end position="1034"/>
    </location>
</feature>
<feature type="disulfide bond" evidence="20">
    <location>
        <begin position="3432"/>
        <end position="3450"/>
    </location>
</feature>
<keyword evidence="15" id="KW-0675">Receptor</keyword>
<feature type="disulfide bond" evidence="20">
    <location>
        <begin position="3629"/>
        <end position="3641"/>
    </location>
</feature>
<feature type="repeat" description="LDL-receptor class B" evidence="21">
    <location>
        <begin position="1825"/>
        <end position="1867"/>
    </location>
</feature>
<evidence type="ECO:0000256" key="21">
    <source>
        <dbReference type="PROSITE-ProRule" id="PRU00461"/>
    </source>
</evidence>
<feature type="repeat" description="LDL-receptor class B" evidence="21">
    <location>
        <begin position="1249"/>
        <end position="1291"/>
    </location>
</feature>
<feature type="repeat" description="LDL-receptor class B" evidence="21">
    <location>
        <begin position="3003"/>
        <end position="3045"/>
    </location>
</feature>
<dbReference type="InterPro" id="IPR018097">
    <property type="entry name" value="EGF_Ca-bd_CS"/>
</dbReference>
<keyword evidence="13" id="KW-0472">Membrane</keyword>
<evidence type="ECO:0000313" key="25">
    <source>
        <dbReference type="Proteomes" id="UP000314982"/>
    </source>
</evidence>
<feature type="disulfide bond" evidence="20">
    <location>
        <begin position="916"/>
        <end position="934"/>
    </location>
</feature>
<evidence type="ECO:0000256" key="6">
    <source>
        <dbReference type="ARBA" id="ARBA00022583"/>
    </source>
</evidence>
<feature type="disulfide bond" evidence="20">
    <location>
        <begin position="3483"/>
        <end position="3498"/>
    </location>
</feature>
<dbReference type="Pfam" id="PF24468">
    <property type="entry name" value="EGF_LRP2"/>
    <property type="match status" value="1"/>
</dbReference>
<dbReference type="InterPro" id="IPR000742">
    <property type="entry name" value="EGF"/>
</dbReference>
<feature type="disulfide bond" evidence="20">
    <location>
        <begin position="3223"/>
        <end position="3235"/>
    </location>
</feature>
<protein>
    <submittedName>
        <fullName evidence="24">LDL receptor related protein 1</fullName>
    </submittedName>
</protein>
<dbReference type="PANTHER" id="PTHR22722">
    <property type="entry name" value="LOW-DENSITY LIPOPROTEIN RECEPTOR-RELATED PROTEIN 2-RELATED"/>
    <property type="match status" value="1"/>
</dbReference>
<evidence type="ECO:0000256" key="17">
    <source>
        <dbReference type="ARBA" id="ARBA00023180"/>
    </source>
</evidence>
<dbReference type="SUPFAM" id="SSF57196">
    <property type="entry name" value="EGF/Laminin"/>
    <property type="match status" value="2"/>
</dbReference>
<dbReference type="CDD" id="cd00054">
    <property type="entry name" value="EGF_CA"/>
    <property type="match status" value="2"/>
</dbReference>
<feature type="disulfide bond" evidence="20">
    <location>
        <begin position="789"/>
        <end position="801"/>
    </location>
</feature>
<keyword evidence="25" id="KW-1185">Reference proteome</keyword>
<feature type="repeat" description="LDL-receptor class B" evidence="21">
    <location>
        <begin position="233"/>
        <end position="276"/>
    </location>
</feature>
<dbReference type="FunFam" id="4.10.400.10:FF:000010">
    <property type="entry name" value="Low-density lipoprotein receptor-related protein 1"/>
    <property type="match status" value="1"/>
</dbReference>
<dbReference type="Proteomes" id="UP000314982">
    <property type="component" value="Unassembled WGS sequence"/>
</dbReference>
<feature type="disulfide bond" evidence="20">
    <location>
        <begin position="2794"/>
        <end position="2806"/>
    </location>
</feature>
<dbReference type="FunFam" id="4.10.400.10:FF:000023">
    <property type="entry name" value="Low density lipoprotein receptor-related protein 1"/>
    <property type="match status" value="1"/>
</dbReference>
<dbReference type="FunFam" id="2.120.10.30:FF:000010">
    <property type="entry name" value="Low density lipoprotein receptor-related protein 1B"/>
    <property type="match status" value="1"/>
</dbReference>
<feature type="disulfide bond" evidence="20">
    <location>
        <begin position="2463"/>
        <end position="2481"/>
    </location>
</feature>
<evidence type="ECO:0000256" key="16">
    <source>
        <dbReference type="ARBA" id="ARBA00023176"/>
    </source>
</evidence>
<feature type="disulfide bond" evidence="20">
    <location>
        <begin position="2801"/>
        <end position="2819"/>
    </location>
</feature>
<feature type="disulfide bond" evidence="20">
    <location>
        <begin position="3230"/>
        <end position="3248"/>
    </location>
</feature>
<dbReference type="FunFam" id="4.10.400.10:FF:000009">
    <property type="entry name" value="Low-density lipoprotein receptor-related protein 1"/>
    <property type="match status" value="1"/>
</dbReference>
<feature type="disulfide bond" evidence="20">
    <location>
        <begin position="976"/>
        <end position="991"/>
    </location>
</feature>
<feature type="disulfide bond" evidence="20">
    <location>
        <begin position="2631"/>
        <end position="2649"/>
    </location>
</feature>
<evidence type="ECO:0000256" key="14">
    <source>
        <dbReference type="ARBA" id="ARBA00023157"/>
    </source>
</evidence>
<dbReference type="PROSITE" id="PS51120">
    <property type="entry name" value="LDLRB"/>
    <property type="match status" value="20"/>
</dbReference>
<dbReference type="Pfam" id="PF00058">
    <property type="entry name" value="Ldl_recept_b"/>
    <property type="match status" value="9"/>
</dbReference>
<dbReference type="FunFam" id="4.10.400.10:FF:000004">
    <property type="entry name" value="Low-density lipoprotein receptor-related protein 1"/>
    <property type="match status" value="1"/>
</dbReference>
<dbReference type="Gene3D" id="2.10.25.10">
    <property type="entry name" value="Laminin"/>
    <property type="match status" value="8"/>
</dbReference>
<evidence type="ECO:0000256" key="12">
    <source>
        <dbReference type="ARBA" id="ARBA00022989"/>
    </source>
</evidence>
<dbReference type="FunFam" id="2.120.10.30:FF:000015">
    <property type="entry name" value="Low-density lipoprotein receptor-related protein 1"/>
    <property type="match status" value="1"/>
</dbReference>
<dbReference type="InterPro" id="IPR009030">
    <property type="entry name" value="Growth_fac_rcpt_cys_sf"/>
</dbReference>
<feature type="disulfide bond" evidence="20">
    <location>
        <begin position="830"/>
        <end position="842"/>
    </location>
</feature>
<feature type="disulfide bond" evidence="20">
    <location>
        <begin position="1060"/>
        <end position="1075"/>
    </location>
</feature>
<dbReference type="FunFam" id="4.10.400.10:FF:000015">
    <property type="entry name" value="Low-density lipoprotein receptor-related protein 1"/>
    <property type="match status" value="1"/>
</dbReference>
<feature type="disulfide bond" evidence="20">
    <location>
        <begin position="2593"/>
        <end position="2611"/>
    </location>
</feature>
<keyword evidence="8" id="KW-0479">Metal-binding</keyword>
<feature type="disulfide bond" evidence="20">
    <location>
        <begin position="3636"/>
        <end position="3654"/>
    </location>
</feature>
<organism evidence="24 25">
    <name type="scientific">Hucho hucho</name>
    <name type="common">huchen</name>
    <dbReference type="NCBI Taxonomy" id="62062"/>
    <lineage>
        <taxon>Eukaryota</taxon>
        <taxon>Metazoa</taxon>
        <taxon>Chordata</taxon>
        <taxon>Craniata</taxon>
        <taxon>Vertebrata</taxon>
        <taxon>Euteleostomi</taxon>
        <taxon>Actinopterygii</taxon>
        <taxon>Neopterygii</taxon>
        <taxon>Teleostei</taxon>
        <taxon>Protacanthopterygii</taxon>
        <taxon>Salmoniformes</taxon>
        <taxon>Salmonidae</taxon>
        <taxon>Salmoninae</taxon>
        <taxon>Hucho</taxon>
    </lineage>
</organism>
<feature type="repeat" description="LDL-receptor class B" evidence="21">
    <location>
        <begin position="1292"/>
        <end position="1338"/>
    </location>
</feature>
<feature type="disulfide bond" evidence="20">
    <location>
        <begin position="3322"/>
        <end position="3337"/>
    </location>
</feature>
<feature type="disulfide bond" evidence="20">
    <location>
        <begin position="2708"/>
        <end position="2720"/>
    </location>
</feature>
<evidence type="ECO:0000256" key="10">
    <source>
        <dbReference type="ARBA" id="ARBA00022737"/>
    </source>
</evidence>
<dbReference type="Pfam" id="PF00057">
    <property type="entry name" value="Ldl_recept_a"/>
    <property type="match status" value="29"/>
</dbReference>
<dbReference type="FunFam" id="2.120.10.30:FF:000012">
    <property type="entry name" value="Low density lipoprotein receptor-related protein 1"/>
    <property type="match status" value="1"/>
</dbReference>
<keyword evidence="4 19" id="KW-0245">EGF-like domain</keyword>
<dbReference type="Pfam" id="PF07645">
    <property type="entry name" value="EGF_CA"/>
    <property type="match status" value="2"/>
</dbReference>
<feature type="disulfide bond" evidence="20">
    <location>
        <begin position="755"/>
        <end position="773"/>
    </location>
</feature>
<dbReference type="InterPro" id="IPR023415">
    <property type="entry name" value="LDLR_class-A_CS"/>
</dbReference>
<feature type="region of interest" description="Disordered" evidence="22">
    <location>
        <begin position="3816"/>
        <end position="3855"/>
    </location>
</feature>
<evidence type="ECO:0000256" key="9">
    <source>
        <dbReference type="ARBA" id="ARBA00022729"/>
    </source>
</evidence>
<evidence type="ECO:0000256" key="1">
    <source>
        <dbReference type="ARBA" id="ARBA00004251"/>
    </source>
</evidence>
<feature type="repeat" description="LDL-receptor class B" evidence="21">
    <location>
        <begin position="1607"/>
        <end position="1646"/>
    </location>
</feature>
<keyword evidence="14 19" id="KW-1015">Disulfide bond</keyword>
<feature type="disulfide bond" evidence="20">
    <location>
        <begin position="3509"/>
        <end position="3527"/>
    </location>
</feature>
<feature type="disulfide bond" evidence="20">
    <location>
        <begin position="2586"/>
        <end position="2598"/>
    </location>
</feature>
<dbReference type="SUPFAM" id="SSF57184">
    <property type="entry name" value="Growth factor receptor domain"/>
    <property type="match status" value="4"/>
</dbReference>
<dbReference type="SUPFAM" id="SSF63825">
    <property type="entry name" value="YWTD domain"/>
    <property type="match status" value="7"/>
</dbReference>
<dbReference type="SUPFAM" id="SSF46689">
    <property type="entry name" value="Homeodomain-like"/>
    <property type="match status" value="1"/>
</dbReference>
<dbReference type="FunFam" id="4.10.400.10:FF:000007">
    <property type="entry name" value="Low density lipoprotein receptor-related protein 1"/>
    <property type="match status" value="1"/>
</dbReference>
<dbReference type="SMART" id="SM00192">
    <property type="entry name" value="LDLa"/>
    <property type="match status" value="29"/>
</dbReference>
<evidence type="ECO:0000256" key="22">
    <source>
        <dbReference type="SAM" id="MobiDB-lite"/>
    </source>
</evidence>
<dbReference type="GO" id="GO:0016324">
    <property type="term" value="C:apical plasma membrane"/>
    <property type="evidence" value="ECO:0007669"/>
    <property type="project" value="TreeGrafter"/>
</dbReference>
<feature type="disulfide bond" evidence="20">
    <location>
        <begin position="2715"/>
        <end position="2733"/>
    </location>
</feature>
<evidence type="ECO:0000256" key="3">
    <source>
        <dbReference type="ARBA" id="ARBA00022475"/>
    </source>
</evidence>
<proteinExistence type="inferred from homology"/>
<dbReference type="PANTHER" id="PTHR22722:SF5">
    <property type="entry name" value="LOW-DENSITY LIPOPROTEIN RECEPTOR-RELATED PROTEIN 1B"/>
    <property type="match status" value="1"/>
</dbReference>
<feature type="disulfide bond" evidence="20">
    <location>
        <begin position="2748"/>
        <end position="2760"/>
    </location>
</feature>
<keyword evidence="9" id="KW-0732">Signal</keyword>
<dbReference type="PROSITE" id="PS50068">
    <property type="entry name" value="LDLRA_2"/>
    <property type="match status" value="29"/>
</dbReference>
<evidence type="ECO:0000256" key="18">
    <source>
        <dbReference type="ARBA" id="ARBA00037878"/>
    </source>
</evidence>
<feature type="disulfide bond" evidence="20">
    <location>
        <begin position="909"/>
        <end position="921"/>
    </location>
</feature>
<feature type="repeat" description="LDL-receptor class B" evidence="21">
    <location>
        <begin position="190"/>
        <end position="232"/>
    </location>
</feature>
<dbReference type="FunFam" id="4.10.400.10:FF:000018">
    <property type="entry name" value="Low-density lipoprotein receptor-related protein 1"/>
    <property type="match status" value="1"/>
</dbReference>
<dbReference type="InterPro" id="IPR051221">
    <property type="entry name" value="LDLR-related"/>
</dbReference>
<feature type="repeat" description="LDL-receptor class B" evidence="21">
    <location>
        <begin position="470"/>
        <end position="512"/>
    </location>
</feature>
<reference evidence="24" key="3">
    <citation type="submission" date="2025-09" db="UniProtKB">
        <authorList>
            <consortium name="Ensembl"/>
        </authorList>
    </citation>
    <scope>IDENTIFICATION</scope>
</reference>
<feature type="disulfide bond" evidence="20">
    <location>
        <begin position="3543"/>
        <end position="3555"/>
    </location>
</feature>
<dbReference type="InterPro" id="IPR032485">
    <property type="entry name" value="LRP1-like_beta_prop"/>
</dbReference>
<dbReference type="FunFam" id="4.10.400.10:FF:000034">
    <property type="entry name" value="Low-density lipoprotein receptor-related protein 2"/>
    <property type="match status" value="2"/>
</dbReference>
<feature type="repeat" description="LDL-receptor class B" evidence="21">
    <location>
        <begin position="2279"/>
        <end position="2321"/>
    </location>
</feature>
<feature type="disulfide bond" evidence="20">
    <location>
        <begin position="3464"/>
        <end position="3476"/>
    </location>
</feature>
<dbReference type="Ensembl" id="ENSHHUT00000020327.1">
    <property type="protein sequence ID" value="ENSHHUP00000019605.1"/>
    <property type="gene ID" value="ENSHHUG00000011671.1"/>
</dbReference>
<evidence type="ECO:0000313" key="24">
    <source>
        <dbReference type="Ensembl" id="ENSHHUP00000019605.1"/>
    </source>
</evidence>
<keyword evidence="16" id="KW-0168">Coated pit</keyword>
<keyword evidence="5" id="KW-0597">Phosphoprotein</keyword>
<dbReference type="PROSITE" id="PS01187">
    <property type="entry name" value="EGF_CA"/>
    <property type="match status" value="3"/>
</dbReference>
<feature type="disulfide bond" evidence="19">
    <location>
        <begin position="4054"/>
        <end position="4063"/>
    </location>
</feature>
<feature type="disulfide bond" evidence="20">
    <location>
        <begin position="3444"/>
        <end position="3459"/>
    </location>
</feature>
<feature type="disulfide bond" evidence="20">
    <location>
        <begin position="3425"/>
        <end position="3437"/>
    </location>
</feature>
<keyword evidence="17" id="KW-0325">Glycoprotein</keyword>
<keyword evidence="7" id="KW-0812">Transmembrane</keyword>
<feature type="repeat" description="LDL-receptor class B" evidence="21">
    <location>
        <begin position="3046"/>
        <end position="3089"/>
    </location>
</feature>
<dbReference type="GO" id="GO:0005905">
    <property type="term" value="C:clathrin-coated pit"/>
    <property type="evidence" value="ECO:0007669"/>
    <property type="project" value="UniProtKB-KW"/>
</dbReference>
<dbReference type="PROSITE" id="PS01186">
    <property type="entry name" value="EGF_2"/>
    <property type="match status" value="2"/>
</dbReference>
<dbReference type="PRINTS" id="PR00261">
    <property type="entry name" value="LDLRECEPTOR"/>
</dbReference>
<feature type="repeat" description="LDL-receptor class B" evidence="21">
    <location>
        <begin position="1868"/>
        <end position="1910"/>
    </location>
</feature>
<dbReference type="FunFam" id="2.120.10.30:FF:000019">
    <property type="entry name" value="Low-density lipoprotein receptor-related protein 1"/>
    <property type="match status" value="1"/>
</dbReference>
<dbReference type="FunFam" id="4.10.400.10:FF:000013">
    <property type="entry name" value="Prolow-density lipoprotein receptor-related protein 1"/>
    <property type="match status" value="1"/>
</dbReference>
<feature type="disulfide bond" evidence="20">
    <location>
        <begin position="890"/>
        <end position="905"/>
    </location>
</feature>
<feature type="disulfide bond" evidence="19">
    <location>
        <begin position="4032"/>
        <end position="4042"/>
    </location>
</feature>
<evidence type="ECO:0000256" key="20">
    <source>
        <dbReference type="PROSITE-ProRule" id="PRU00124"/>
    </source>
</evidence>
<feature type="repeat" description="LDL-receptor class B" evidence="21">
    <location>
        <begin position="2958"/>
        <end position="3002"/>
    </location>
</feature>
<feature type="disulfide bond" evidence="20">
    <location>
        <begin position="2605"/>
        <end position="2620"/>
    </location>
</feature>
<dbReference type="InterPro" id="IPR002172">
    <property type="entry name" value="LDrepeatLR_classA_rpt"/>
</dbReference>
<reference evidence="25" key="1">
    <citation type="submission" date="2018-06" db="EMBL/GenBank/DDBJ databases">
        <title>Genome assembly of Danube salmon.</title>
        <authorList>
            <person name="Macqueen D.J."/>
            <person name="Gundappa M.K."/>
        </authorList>
    </citation>
    <scope>NUCLEOTIDE SEQUENCE [LARGE SCALE GENOMIC DNA]</scope>
</reference>
<comment type="subcellular location">
    <subcellularLocation>
        <location evidence="1">Cell membrane</location>
        <topology evidence="1">Single-pass type I membrane protein</topology>
    </subcellularLocation>
    <subcellularLocation>
        <location evidence="18">Membrane</location>
        <location evidence="18">Coated pit</location>
    </subcellularLocation>
</comment>
<feature type="disulfide bond" evidence="20">
    <location>
        <begin position="837"/>
        <end position="855"/>
    </location>
</feature>
<dbReference type="InterPro" id="IPR057667">
    <property type="entry name" value="HTH_SB"/>
</dbReference>
<dbReference type="FunFam" id="2.10.25.10:FF:000129">
    <property type="entry name" value="Low-density lipoprotein receptor-related protein 1"/>
    <property type="match status" value="1"/>
</dbReference>
<name>A0A4W5L5X6_9TELE</name>
<dbReference type="FunFam" id="4.10.400.10:FF:000002">
    <property type="entry name" value="Low-density lipoprotein receptor-related protein 1"/>
    <property type="match status" value="2"/>
</dbReference>
<evidence type="ECO:0000256" key="11">
    <source>
        <dbReference type="ARBA" id="ARBA00022837"/>
    </source>
</evidence>
<feature type="disulfide bond" evidence="20">
    <location>
        <begin position="2495"/>
        <end position="2507"/>
    </location>
</feature>
<dbReference type="STRING" id="62062.ENSHHUP00000019605"/>
<dbReference type="FunFam" id="4.10.400.10:FF:000143">
    <property type="entry name" value="low-density lipoprotein receptor-related protein 1-like"/>
    <property type="match status" value="1"/>
</dbReference>
<evidence type="ECO:0000256" key="5">
    <source>
        <dbReference type="ARBA" id="ARBA00022553"/>
    </source>
</evidence>
<dbReference type="FunFam" id="4.10.400.10:FF:000001">
    <property type="entry name" value="Low-density lipoprotein receptor-related protein 1"/>
    <property type="match status" value="1"/>
</dbReference>
<dbReference type="InterPro" id="IPR049883">
    <property type="entry name" value="NOTCH1_EGF-like"/>
</dbReference>
<dbReference type="InterPro" id="IPR036055">
    <property type="entry name" value="LDL_receptor-like_sf"/>
</dbReference>
<dbReference type="FunFam" id="4.10.400.10:FF:000047">
    <property type="entry name" value="Prolow-density lipoprotein receptor-related protein 1"/>
    <property type="match status" value="1"/>
</dbReference>
<dbReference type="SMART" id="SM00179">
    <property type="entry name" value="EGF_CA"/>
    <property type="match status" value="5"/>
</dbReference>
<dbReference type="Gene3D" id="1.10.10.10">
    <property type="entry name" value="Winged helix-like DNA-binding domain superfamily/Winged helix DNA-binding domain"/>
    <property type="match status" value="1"/>
</dbReference>
<dbReference type="PROSITE" id="PS00010">
    <property type="entry name" value="ASX_HYDROXYL"/>
    <property type="match status" value="2"/>
</dbReference>
<dbReference type="FunFam" id="2.10.25.10:FF:000505">
    <property type="entry name" value="Low-density lipoprotein receptor-related protein 1"/>
    <property type="match status" value="1"/>
</dbReference>
<evidence type="ECO:0000256" key="7">
    <source>
        <dbReference type="ARBA" id="ARBA00022692"/>
    </source>
</evidence>
<comment type="caution">
    <text evidence="19">Lacks conserved residue(s) required for the propagation of feature annotation.</text>
</comment>
<evidence type="ECO:0000259" key="23">
    <source>
        <dbReference type="PROSITE" id="PS50026"/>
    </source>
</evidence>
<feature type="disulfide bond" evidence="20">
    <location>
        <begin position="2456"/>
        <end position="2468"/>
    </location>
</feature>
<feature type="repeat" description="LDL-receptor class B" evidence="21">
    <location>
        <begin position="1911"/>
        <end position="1954"/>
    </location>
</feature>
<feature type="repeat" description="LDL-receptor class B" evidence="21">
    <location>
        <begin position="513"/>
        <end position="558"/>
    </location>
</feature>
<dbReference type="InterPro" id="IPR009057">
    <property type="entry name" value="Homeodomain-like_sf"/>
</dbReference>
<feature type="disulfide bond" evidence="20">
    <location>
        <begin position="2563"/>
        <end position="2578"/>
    </location>
</feature>
<feature type="disulfide bond" evidence="20">
    <location>
        <begin position="3263"/>
        <end position="3275"/>
    </location>
</feature>
<dbReference type="FunFam" id="2.120.10.30:FF:000018">
    <property type="entry name" value="Low-density lipoprotein receptor-related protein 1"/>
    <property type="match status" value="1"/>
</dbReference>
<dbReference type="InterPro" id="IPR036388">
    <property type="entry name" value="WH-like_DNA-bd_sf"/>
</dbReference>
<dbReference type="GO" id="GO:0005509">
    <property type="term" value="F:calcium ion binding"/>
    <property type="evidence" value="ECO:0007669"/>
    <property type="project" value="InterPro"/>
</dbReference>
<dbReference type="Pfam" id="PF16472">
    <property type="entry name" value="DUF5050"/>
    <property type="match status" value="1"/>
</dbReference>
<dbReference type="FunFam" id="4.10.400.10:FF:000073">
    <property type="entry name" value="Low-density lipoprotein receptor-related protein 1B"/>
    <property type="match status" value="1"/>
</dbReference>
<reference evidence="24" key="2">
    <citation type="submission" date="2025-08" db="UniProtKB">
        <authorList>
            <consortium name="Ensembl"/>
        </authorList>
    </citation>
    <scope>IDENTIFICATION</scope>
</reference>
<keyword evidence="3" id="KW-1003">Cell membrane</keyword>
<feature type="disulfide bond" evidence="20">
    <location>
        <begin position="3550"/>
        <end position="3568"/>
    </location>
</feature>
<feature type="repeat" description="LDL-receptor class B" evidence="21">
    <location>
        <begin position="1202"/>
        <end position="1248"/>
    </location>
</feature>
<dbReference type="InterPro" id="IPR056588">
    <property type="entry name" value="EGF_LRP2"/>
</dbReference>
<evidence type="ECO:0000256" key="2">
    <source>
        <dbReference type="ARBA" id="ARBA00009939"/>
    </source>
</evidence>
<dbReference type="PROSITE" id="PS01209">
    <property type="entry name" value="LDLRA_1"/>
    <property type="match status" value="9"/>
</dbReference>
<feature type="disulfide bond" evidence="20">
    <location>
        <begin position="3270"/>
        <end position="3288"/>
    </location>
</feature>
<feature type="repeat" description="LDL-receptor class B" evidence="21">
    <location>
        <begin position="3090"/>
        <end position="3132"/>
    </location>
</feature>
<dbReference type="InterPro" id="IPR000152">
    <property type="entry name" value="EGF-type_Asp/Asn_hydroxyl_site"/>
</dbReference>
<feature type="disulfide bond" evidence="20">
    <location>
        <begin position="2514"/>
        <end position="2529"/>
    </location>
</feature>
<feature type="disulfide bond" evidence="20">
    <location>
        <begin position="2475"/>
        <end position="2490"/>
    </location>
</feature>
<dbReference type="GO" id="GO:0042562">
    <property type="term" value="F:hormone binding"/>
    <property type="evidence" value="ECO:0007669"/>
    <property type="project" value="TreeGrafter"/>
</dbReference>
<dbReference type="PROSITE" id="PS00022">
    <property type="entry name" value="EGF_1"/>
    <property type="match status" value="1"/>
</dbReference>
<dbReference type="GeneTree" id="ENSGT00940000157899"/>
<evidence type="ECO:0000256" key="13">
    <source>
        <dbReference type="ARBA" id="ARBA00023136"/>
    </source>
</evidence>
<feature type="disulfide bond" evidence="20">
    <location>
        <begin position="748"/>
        <end position="760"/>
    </location>
</feature>
<dbReference type="FunFam" id="2.120.10.30:FF:000014">
    <property type="entry name" value="Low-density lipoprotein receptor-related protein 1"/>
    <property type="match status" value="1"/>
</dbReference>
<dbReference type="GO" id="GO:0043226">
    <property type="term" value="C:organelle"/>
    <property type="evidence" value="ECO:0007669"/>
    <property type="project" value="UniProtKB-ARBA"/>
</dbReference>
<feature type="disulfide bond" evidence="20">
    <location>
        <begin position="3471"/>
        <end position="3489"/>
    </location>
</feature>
<feature type="disulfide bond" evidence="20">
    <location>
        <begin position="3502"/>
        <end position="3514"/>
    </location>
</feature>
<dbReference type="FunFam" id="2.10.25.10:FF:000009">
    <property type="entry name" value="Low-density lipoprotein receptor isoform 1"/>
    <property type="match status" value="2"/>
</dbReference>
<dbReference type="FunFam" id="4.10.400.10:FF:000012">
    <property type="entry name" value="Low-density lipoprotein receptor-related protein 1"/>
    <property type="match status" value="1"/>
</dbReference>
<evidence type="ECO:0000256" key="4">
    <source>
        <dbReference type="ARBA" id="ARBA00022536"/>
    </source>
</evidence>
<dbReference type="GO" id="GO:0006898">
    <property type="term" value="P:receptor-mediated endocytosis"/>
    <property type="evidence" value="ECO:0007669"/>
    <property type="project" value="TreeGrafter"/>
</dbReference>
<feature type="disulfide bond" evidence="20">
    <location>
        <begin position="2502"/>
        <end position="2520"/>
    </location>
</feature>
<evidence type="ECO:0000256" key="15">
    <source>
        <dbReference type="ARBA" id="ARBA00023170"/>
    </source>
</evidence>
<dbReference type="InterPro" id="IPR001881">
    <property type="entry name" value="EGF-like_Ca-bd_dom"/>
</dbReference>
<dbReference type="GO" id="GO:0043235">
    <property type="term" value="C:receptor complex"/>
    <property type="evidence" value="ECO:0007669"/>
    <property type="project" value="TreeGrafter"/>
</dbReference>
<dbReference type="SUPFAM" id="SSF57424">
    <property type="entry name" value="LDL receptor-like module"/>
    <property type="match status" value="29"/>
</dbReference>
<dbReference type="SMART" id="SM00181">
    <property type="entry name" value="EGF"/>
    <property type="match status" value="20"/>
</dbReference>
<feature type="disulfide bond" evidence="20">
    <location>
        <begin position="796"/>
        <end position="814"/>
    </location>
</feature>
<feature type="compositionally biased region" description="Low complexity" evidence="22">
    <location>
        <begin position="3816"/>
        <end position="3831"/>
    </location>
</feature>
<dbReference type="FunFam" id="2.120.10.30:FF:000009">
    <property type="entry name" value="Putative low-density lipoprotein receptor-related protein 1B"/>
    <property type="match status" value="1"/>
</dbReference>
<dbReference type="FunFam" id="4.10.400.10:FF:000005">
    <property type="entry name" value="low-density lipoprotein receptor-related protein 1B"/>
    <property type="match status" value="1"/>
</dbReference>
<dbReference type="PROSITE" id="PS50026">
    <property type="entry name" value="EGF_3"/>
    <property type="match status" value="1"/>
</dbReference>
<feature type="disulfide bond" evidence="20">
    <location>
        <begin position="878"/>
        <end position="896"/>
    </location>
</feature>
<dbReference type="FunFam" id="4.10.400.10:FF:000008">
    <property type="entry name" value="Low density lipoprotein receptor-related protein 1"/>
    <property type="match status" value="1"/>
</dbReference>
<dbReference type="Gene3D" id="2.120.10.30">
    <property type="entry name" value="TolB, C-terminal domain"/>
    <property type="match status" value="8"/>
</dbReference>
<keyword evidence="12" id="KW-1133">Transmembrane helix</keyword>
<dbReference type="FunFam" id="4.10.400.10:FF:000022">
    <property type="entry name" value="LDL receptor related protein 1"/>
    <property type="match status" value="1"/>
</dbReference>
<dbReference type="Pfam" id="PF12662">
    <property type="entry name" value="cEGF"/>
    <property type="match status" value="1"/>
</dbReference>
<dbReference type="Pfam" id="PF25787">
    <property type="entry name" value="HTH_SB"/>
    <property type="match status" value="1"/>
</dbReference>
<feature type="disulfide bond" evidence="20">
    <location>
        <begin position="3605"/>
        <end position="3620"/>
    </location>
</feature>
<sequence>MFLSLSVVELGPDCATHGCAGNCSVTHQGPKCYCNVGYEVSQDGKTCKDFNECSVYRTCSQTCSNNEGSYTCSCVEGYLLQPDNRSCKAKNDPVEQLPVLLITNLNDIRCTSLSGMPTRLPAISTNQTTAMDFNYAQETVCWIDVGDSPANTHLKCASIPELKTVTEIRVINISLSLHHVGQMAIDWLTGNFYFEDNMDDRIFVCNADGQTCVTLLDQELYNPKGIALDPLMGKVFFTDYGQTPKVERCDMDGQNRTKLVESKIVFPHGITLDLVNRLVYWADAYLDYIEVVDYEGQNRHTIIQGLLIEHLHGLTVFENYLYGTNSDEGNLNHAKTSVIRVNRFNSSDFTVVTRVDRGAALHVYHQRRQPPEKSHACAPDQFKKPGGCSDICLLGNSHKTRTCRCRSGFSLGSDGKSCKKPEHELFLVYGKGRPGIIRGMDMNAKVPDEFMIPIENLMNPRALDFHAESEFIYFADAVSYIIGRQKIDGTERDTILKDGVHTVEGIAVDWMAGNLYWTDDGPVKTISVARLEKASQTRKTLIEGKMTHPRAIVLDPQHGWMYWTDWEEDPKKTNRGKIKKAWMDGSHDQVLLTSKTVLWPNGLSLDIPQGILYWVDAYYDRIEMVYLNTTDRKMVYEGNELNHAFGLCHYKHFLFWNEYRGGSIFKLDTTTSTVTLLRNERPPLFEIRVYDAHQQQGTNLCRVKNGGCSSLCLAIPDGRSCGCADDQILDDDNVTCKANPTYIPPPQCQLGEFACKNNRCIQERWKCDGDNDCLDNSDEAAELCHQHTCPSDRFKCQNNRCIPLRWLCDGDNDCGTDEDESNTTCSARTCPPNQYACSSGRCIPTSWKCDLDDDCGDRSDEPASCAYPTCFPLTQFTCANGRCINVNWRCDNDNDCGDNSDEAGCSHSCSSVQFKCNSGRCIPEYWTCDGDNDCGDYSDETHANCTNQATRPPGGCHVDEFQCRMDGLCIPMRWRCDGDTDCMDLSDESDCEGVTHMCDPAVKFSCKNSARCISKAWVCDGDSDCEDNSDEDNCEALVCKLSHHVCVTNDSICLPAEKLCDGTDDCPDGSDEKLCDLCSIDNGGCSHNCSIIPWEGFMCSCPLGMELGADNKTCHIMNLCAKHLKCSQKCEQEKSSVKCSCYEGWELETDMESCKSTDSFKPFIIFSNRHEIRRIDLHKGEFSVLVPNLRNTIALDFHLSQNTLYWTDVVEDKIYRGKLSENGALTTFEVVIQYGLATPEGLAVDWIAGNIYWVESNLDQIEVAKLDGTMRTTLLAGEVEHPRAIALDPRDGILFWTDWDASLPRIEAASMSGEGRRTIHRETGSGGWPNGLTVDYMERRIVWIDARSDAIYSALYDGSGLIEVLRGHEYLSHPFAVTMYGGEVYWTDWRTNTLAKANKWTGNNVTVVQRTNTQPFDLQVYHPSRQPQAPNPCATSDEQRQCSHLCLISYNQTFSCACPHLMKLQADKRTCKESRQFLLYARQIEIRGVDIDNPYYNYIISFTVPDIDNVTVVDYDALEHRIYWSDVRTQTIKRAFINGTGVETVVSADLPNAHGLAVDWVSRNLFWTSYDANKKQINVARLDGSFKNAIIQGLDKPHCLVLHPILGKMYWTDGDSISMANMDGSNHTMLFTNQKGPVGLSIDYDSEQLYWVSSGNGTISRCQMDGTGLQVLDGVKPGKLTKASALAIMGDKLWWADQGTDQIGTCDKSDGGNWKVLRNNTSPMMHMRIYNESLQTGINLCSNNNGDCSQLCLPTSATTRACMCTAGYSLKSGQQSCEGMGSFLLYSVHEGIRGIPLDPSDKSDALVPVSGTSLAVGIDFHAENDTIYWVDMGLSTISRAKRDQTWREDVVTNGIGRVEGITVDWIAGNIYWTDQGFDVIEVARLNGSFCYVVISQGLDKPRAITVHPEKGYLFWTEWGQVPRIERARLDGSQRSVLVNSSIMWPNGISIDYREGLLYWCDARTDRIERINLETGENREVVLVNNNMDMFAVSVFEGYIYWSDRTHANGSIKRGNKDNATEYVYLRTGIGVQLKDIKVFNRDRQQGTNICKDNNGGCEQLCLYRGNGERTCACAHGMLAEDSRSCRDYDSYLLYSERTILKSIHLSDETNLNAPIKPFEDPEHMKNVIALTFDYRGGFGRGANRIFFSDIHFGNIQQINDDGSDLKTVVENVGSVEGLAYHRGWDTLYWTSYTTSTITRHTVDQSRPQAYDRNTVVTMSGDDHPRAFVLDECQDLMFWTNWNEQSPSIMRASLSGANMLVIIGNDIRTPNGLAIDHRAEKLYFSDATLDKIERCEYDGSNRYVVVKNEPVHPFGLAVYGDYIFWTDWVRRAVLRADKFVGRDMRLLRNDIPQQPMGIIAVANDTNSCEFSPCRSNNGGCQDLCLLTSDARVNCSCRGDRRLLEDNSCSALNTSCGSVDDFECGNGDCINYSLTCDGMAHCKDKSDEKQSYCANRLCKKGYRRCINGRCIGHMFWCDGTDDCGDHSDELPCNMTLCKAGEFQCRDGSCISNTSRCDQVVNCEDASDEMNCLPTDCSRYFRLGVKGATFQSCERTTLCYLPSWQCDGNNDCGDFSDERNCPDKKKLKCPVNFFACPSGRCIPMSWTCDKENDCENGADETHCDKFCTSTEFECGNHRCISNHWVCDGADDCGDNSDEDSRCKTKTCSPEAFQCPGTHVCVPQRWKCDGDKDCLDGADESVKAGCLYNNTCDENEFMCQDRQCISKHFVCDHDIDCSDGSDESPQCEYPTCGPDEFRCNNGRCLNQKSWECDGDFDCQDRSDEAPKNPRCTDSERKCNDSAYMCRNGKCLNETLLCDRNDDCGDGSDELNCFINECLNSKQSGCSQLCEDLKIGFKCRCHPGFQLKRDGKTCVDIDECTTSYPCTQRCINTHGSFHCLCVEGFQLRPDNPTICKSTSDEEPFLIFANRYYLRKLDLNGTNYTLIKQGLNNAVALDFHYAEQMLYWTDVTTQGSMIRRMNINGSNIEVLHRTSLSNPDGLAVDWVGGNLYWCDKGRDTIEVSKLGGAFRSVLVNTGLREPRAVALDVRNGYLYWSDWGDNPHIGRIGMDSSNRSVIVEDKITWPNGLTLDFINDRIYWADAREDYIEFASLDGTNRHTVLTQDIPHIFAMTLFEEYIYWTDWETKSINRCHKTLGTNKTTLITTLHRPMDIHIYHPYRQPEVFNHPCQTDNGGCSNLCLLSPGGGYKCACPTNFYLANDGRTCMSNCTASQFVCKNDKCIPFWWKCDTEDDCGDRSDEPAECPEFKCRPGQFQCGTGICTNPAYICDGDNDCQDNSDEANCDIHVCLPSQFKCSHPSRCIPGIFRCNGQDNCGEGEDEKDCPEVTCAPTQFQCAITKRCIPRVWVCDRDNDCVDGSDEPANCTQMTCGVDEFRCKDSGRCIPARWKCDGENDCGDSSDEPKEECDERTCEPYQFRCKNNRCVPGRWQCDYDNDCGDNSDEDKCVPRPCSESEFACTNGRCIAGRWKCDGDHDCADGSDEDGCELRCDSDQFQCKNGHCIPNRWRCDADADCLDGSDEEKCHIAAKHCPLDDFQCNNTLCKPLAWKCDGEDDCGDNSDENPDECRMFQCPPNRSFRCQNDRVCLQVSKQCDGVDNCGDNSDELNCQPPPAEPTCEKDEFLCANGRCISSSLRCNFLNDCEDYGSDEIHCKTDTKLNDCRSNRTLCGDGDEAHCVTNGTDSFCSCKPGFKKTGHNTCGDKNECKQFGVCSHVCNNTKGSYKCSCHKYFTRINDTCKADSKYRQVLYIADDNEIRSLDPGMPNWRYEQTFQGDANVRIDAMDLHVKTNRIFWTNWHTGRISSYELPSSSSSSSSGPSSNTHRNRRQSEGSVTTLEVRPDASRNEFTHTQTLKHGHDHDYLQHLSTEAINQSDSKLSTMAKTKELSKDVRDKIVDLHKAGMGYKTIAKQLGEKVTTVGAIICKWKKQKNCQSPSCTTVDIHSTYSSVVFPFIMLWFLLPVLSLCDSVTNPCDRKKCEWLCLLSPSGPVCTCPNDRVAENGTCVERPPPTLSPFSPPSGPCTVLCLNGGNCFLNARQQAKCQCQSSFTGERCEVNQCRDYCRNGGSCTASVAGRSLVWPQTTLGKDAQGPCSSVNEDCRCVGNKLQCPYCETPKTALQGDRTDRSVHPNITPAGQVQDGNNNCPSYTRNAQSLHQCSDCLQMAERGWTEGL</sequence>
<feature type="domain" description="EGF-like" evidence="23">
    <location>
        <begin position="4028"/>
        <end position="4064"/>
    </location>
</feature>
<dbReference type="InterPro" id="IPR026823">
    <property type="entry name" value="cEGF"/>
</dbReference>
<dbReference type="FunFam" id="4.10.400.10:FF:000011">
    <property type="entry name" value="Low-density lipoprotein receptor-related protein 1"/>
    <property type="match status" value="2"/>
</dbReference>
<feature type="repeat" description="LDL-receptor class B" evidence="21">
    <location>
        <begin position="2234"/>
        <end position="2278"/>
    </location>
</feature>
<feature type="disulfide bond" evidence="20">
    <location>
        <begin position="3521"/>
        <end position="3536"/>
    </location>
</feature>
<keyword evidence="11" id="KW-0106">Calcium</keyword>
<feature type="repeat" description="LDL-receptor class B" evidence="21">
    <location>
        <begin position="277"/>
        <end position="320"/>
    </location>
</feature>
<dbReference type="Pfam" id="PF14670">
    <property type="entry name" value="FXa_inhibition"/>
    <property type="match status" value="3"/>
</dbReference>
<comment type="similarity">
    <text evidence="2">Belongs to the LDLR family.</text>
</comment>
<feature type="disulfide bond" evidence="20">
    <location>
        <begin position="2624"/>
        <end position="2636"/>
    </location>
</feature>
<feature type="repeat" description="LDL-receptor class B" evidence="21">
    <location>
        <begin position="1520"/>
        <end position="1562"/>
    </location>
</feature>
<dbReference type="Gene3D" id="4.10.400.10">
    <property type="entry name" value="Low-density Lipoprotein Receptor"/>
    <property type="match status" value="29"/>
</dbReference>
<dbReference type="SMART" id="SM00135">
    <property type="entry name" value="LY"/>
    <property type="match status" value="32"/>
</dbReference>
<dbReference type="FunFam" id="4.10.400.10:FF:000031">
    <property type="entry name" value="Low-density lipoprotein receptor-related protein 1"/>
    <property type="match status" value="1"/>
</dbReference>